<evidence type="ECO:0008006" key="2">
    <source>
        <dbReference type="Google" id="ProtNLM"/>
    </source>
</evidence>
<sequence>MIITWGNRHEQKNIFGNEPINFRKDRGKMEKILNIRIEKLPEGVYLATSESVQGLIAQGRTVSETLEIARDVARKLLEAKKEKKTFSELSAVSDTFDYPLVIGV</sequence>
<name>A0A484HE36_9BACT</name>
<dbReference type="Gene3D" id="3.30.160.250">
    <property type="match status" value="1"/>
</dbReference>
<dbReference type="EMBL" id="CAACVI010000001">
    <property type="protein sequence ID" value="VEN72726.1"/>
    <property type="molecule type" value="Genomic_DNA"/>
</dbReference>
<reference evidence="1" key="1">
    <citation type="submission" date="2019-01" db="EMBL/GenBank/DDBJ databases">
        <authorList>
            <consortium name="Genoscope - CEA"/>
            <person name="William W."/>
        </authorList>
    </citation>
    <scope>NUCLEOTIDE SEQUENCE</scope>
    <source>
        <strain evidence="1">CR-1</strain>
    </source>
</reference>
<accession>A0A484HE36</accession>
<proteinExistence type="predicted"/>
<evidence type="ECO:0000313" key="1">
    <source>
        <dbReference type="EMBL" id="VEN72726.1"/>
    </source>
</evidence>
<protein>
    <recommendedName>
        <fullName evidence="2">DUF1902 domain-containing protein</fullName>
    </recommendedName>
</protein>
<dbReference type="InterPro" id="IPR035069">
    <property type="entry name" value="TTHA1013/TTHA0281-like"/>
</dbReference>
<dbReference type="AlphaFoldDB" id="A0A484HE36"/>
<organism evidence="1">
    <name type="scientific">uncultured Desulfobacteraceae bacterium</name>
    <dbReference type="NCBI Taxonomy" id="218296"/>
    <lineage>
        <taxon>Bacteria</taxon>
        <taxon>Pseudomonadati</taxon>
        <taxon>Thermodesulfobacteriota</taxon>
        <taxon>Desulfobacteria</taxon>
        <taxon>Desulfobacterales</taxon>
        <taxon>Desulfobacteraceae</taxon>
        <taxon>environmental samples</taxon>
    </lineage>
</organism>
<dbReference type="SUPFAM" id="SSF143100">
    <property type="entry name" value="TTHA1013/TTHA0281-like"/>
    <property type="match status" value="1"/>
</dbReference>
<gene>
    <name evidence="1" type="ORF">EPICR_10225</name>
</gene>